<accession>A0ACC2X3B3</accession>
<reference evidence="1" key="1">
    <citation type="submission" date="2023-04" db="EMBL/GenBank/DDBJ databases">
        <title>Draft Genome sequencing of Naganishia species isolated from polar environments using Oxford Nanopore Technology.</title>
        <authorList>
            <person name="Leo P."/>
            <person name="Venkateswaran K."/>
        </authorList>
    </citation>
    <scope>NUCLEOTIDE SEQUENCE</scope>
    <source>
        <strain evidence="1">MNA-CCFEE 5262</strain>
    </source>
</reference>
<gene>
    <name evidence="1" type="ORF">QFC20_000071</name>
</gene>
<organism evidence="1 2">
    <name type="scientific">Naganishia adeliensis</name>
    <dbReference type="NCBI Taxonomy" id="92952"/>
    <lineage>
        <taxon>Eukaryota</taxon>
        <taxon>Fungi</taxon>
        <taxon>Dikarya</taxon>
        <taxon>Basidiomycota</taxon>
        <taxon>Agaricomycotina</taxon>
        <taxon>Tremellomycetes</taxon>
        <taxon>Filobasidiales</taxon>
        <taxon>Filobasidiaceae</taxon>
        <taxon>Naganishia</taxon>
    </lineage>
</organism>
<proteinExistence type="predicted"/>
<sequence length="309" mass="33825">MSDDKKPITAYKELIDIPEQKQNLPGLEGNMDPIAQHTKLEAWDDEGKPFLQEYRGSGKLQNKTAIITGGDSGIGRAVAFAFVREGADVTITFLSQEREDAEKVKKQIEQDEGGKCHIVECDLMKHADCERVVKEHMDKYGKLNVLVNNASKQIMCEKIEDIKLEDVESTFQSNIVAMIAMAKFAVPHMKRGSTIVNSTSVTAFKGSPAMLDYSSTKGAIVTMTRSLGLQLAPKGIRVNAVAPGPVFTPLQPASRPSEQMDDWEVGKLPLWGRAGMPSELAPSYVFLASHDSNLMTGSIININSGQWVG</sequence>
<protein>
    <submittedName>
        <fullName evidence="1">Uncharacterized protein</fullName>
    </submittedName>
</protein>
<name>A0ACC2X3B3_9TREE</name>
<keyword evidence="2" id="KW-1185">Reference proteome</keyword>
<dbReference type="EMBL" id="JASBWS010000001">
    <property type="protein sequence ID" value="KAJ9117792.1"/>
    <property type="molecule type" value="Genomic_DNA"/>
</dbReference>
<evidence type="ECO:0000313" key="2">
    <source>
        <dbReference type="Proteomes" id="UP001230649"/>
    </source>
</evidence>
<dbReference type="Proteomes" id="UP001230649">
    <property type="component" value="Unassembled WGS sequence"/>
</dbReference>
<comment type="caution">
    <text evidence="1">The sequence shown here is derived from an EMBL/GenBank/DDBJ whole genome shotgun (WGS) entry which is preliminary data.</text>
</comment>
<evidence type="ECO:0000313" key="1">
    <source>
        <dbReference type="EMBL" id="KAJ9117792.1"/>
    </source>
</evidence>